<evidence type="ECO:0000313" key="3">
    <source>
        <dbReference type="WBParaSite" id="scaffold6604_cov189.g11061"/>
    </source>
</evidence>
<dbReference type="AlphaFoldDB" id="A0A915N3F1"/>
<accession>A0A915N3F1</accession>
<name>A0A915N3F1_MELJA</name>
<feature type="region of interest" description="Disordered" evidence="1">
    <location>
        <begin position="1"/>
        <end position="44"/>
    </location>
</feature>
<reference evidence="3" key="1">
    <citation type="submission" date="2022-11" db="UniProtKB">
        <authorList>
            <consortium name="WormBaseParasite"/>
        </authorList>
    </citation>
    <scope>IDENTIFICATION</scope>
</reference>
<protein>
    <submittedName>
        <fullName evidence="3">Uncharacterized protein</fullName>
    </submittedName>
</protein>
<dbReference type="Proteomes" id="UP000887561">
    <property type="component" value="Unplaced"/>
</dbReference>
<proteinExistence type="predicted"/>
<sequence>APDKIFPPIIEKGPEARQVEQTSLKKTTNKNPTNKGGSNEETFPVSIISAGQEGDIEAVIRPKGGEEVQRFDNELNATLDNVGDDNHSNNLMEESSIDKLANLYNLKKKRKNLNQKEVMISPSKRSRKLEKPIRTLEENIEQTANLMVNMENLKD</sequence>
<organism evidence="2 3">
    <name type="scientific">Meloidogyne javanica</name>
    <name type="common">Root-knot nematode worm</name>
    <dbReference type="NCBI Taxonomy" id="6303"/>
    <lineage>
        <taxon>Eukaryota</taxon>
        <taxon>Metazoa</taxon>
        <taxon>Ecdysozoa</taxon>
        <taxon>Nematoda</taxon>
        <taxon>Chromadorea</taxon>
        <taxon>Rhabditida</taxon>
        <taxon>Tylenchina</taxon>
        <taxon>Tylenchomorpha</taxon>
        <taxon>Tylenchoidea</taxon>
        <taxon>Meloidogynidae</taxon>
        <taxon>Meloidogyninae</taxon>
        <taxon>Meloidogyne</taxon>
        <taxon>Meloidogyne incognita group</taxon>
    </lineage>
</organism>
<evidence type="ECO:0000256" key="1">
    <source>
        <dbReference type="SAM" id="MobiDB-lite"/>
    </source>
</evidence>
<keyword evidence="2" id="KW-1185">Reference proteome</keyword>
<feature type="compositionally biased region" description="Low complexity" evidence="1">
    <location>
        <begin position="22"/>
        <end position="39"/>
    </location>
</feature>
<evidence type="ECO:0000313" key="2">
    <source>
        <dbReference type="Proteomes" id="UP000887561"/>
    </source>
</evidence>
<dbReference type="WBParaSite" id="scaffold6604_cov189.g11061">
    <property type="protein sequence ID" value="scaffold6604_cov189.g11061"/>
    <property type="gene ID" value="scaffold6604_cov189.g11061"/>
</dbReference>